<dbReference type="FunFam" id="3.90.226.10:FF:000009">
    <property type="entry name" value="Carnitinyl-CoA dehydratase"/>
    <property type="match status" value="1"/>
</dbReference>
<comment type="pathway">
    <text evidence="1">Lipid metabolism; butanoate metabolism.</text>
</comment>
<keyword evidence="8" id="KW-0413">Isomerase</keyword>
<dbReference type="InterPro" id="IPR018376">
    <property type="entry name" value="Enoyl-CoA_hyd/isom_CS"/>
</dbReference>
<evidence type="ECO:0000256" key="1">
    <source>
        <dbReference type="ARBA" id="ARBA00005086"/>
    </source>
</evidence>
<dbReference type="STRING" id="349161.Dred_1781"/>
<dbReference type="PANTHER" id="PTHR11941:SF54">
    <property type="entry name" value="ENOYL-COA HYDRATASE, MITOCHONDRIAL"/>
    <property type="match status" value="1"/>
</dbReference>
<dbReference type="GO" id="GO:0018812">
    <property type="term" value="F:3-hydroxyacyl-CoA dehydratase activity"/>
    <property type="evidence" value="ECO:0007669"/>
    <property type="project" value="UniProtKB-EC"/>
</dbReference>
<evidence type="ECO:0000256" key="4">
    <source>
        <dbReference type="ARBA" id="ARBA00023239"/>
    </source>
</evidence>
<dbReference type="CDD" id="cd06558">
    <property type="entry name" value="crotonase-like"/>
    <property type="match status" value="1"/>
</dbReference>
<evidence type="ECO:0000256" key="5">
    <source>
        <dbReference type="ARBA" id="ARBA00050624"/>
    </source>
</evidence>
<comment type="similarity">
    <text evidence="2 7">Belongs to the enoyl-CoA hydratase/isomerase family.</text>
</comment>
<dbReference type="Gene3D" id="3.90.226.10">
    <property type="entry name" value="2-enoyl-CoA Hydratase, Chain A, domain 1"/>
    <property type="match status" value="1"/>
</dbReference>
<dbReference type="SUPFAM" id="SSF52096">
    <property type="entry name" value="ClpP/crotonase"/>
    <property type="match status" value="1"/>
</dbReference>
<dbReference type="InterPro" id="IPR014748">
    <property type="entry name" value="Enoyl-CoA_hydra_C"/>
</dbReference>
<dbReference type="InterPro" id="IPR029045">
    <property type="entry name" value="ClpP/crotonase-like_dom_sf"/>
</dbReference>
<evidence type="ECO:0000313" key="9">
    <source>
        <dbReference type="Proteomes" id="UP000001556"/>
    </source>
</evidence>
<accession>A4J5F3</accession>
<evidence type="ECO:0000313" key="8">
    <source>
        <dbReference type="EMBL" id="ABO50306.1"/>
    </source>
</evidence>
<dbReference type="Gene3D" id="1.10.12.10">
    <property type="entry name" value="Lyase 2-enoyl-coa Hydratase, Chain A, domain 2"/>
    <property type="match status" value="1"/>
</dbReference>
<protein>
    <recommendedName>
        <fullName evidence="6">short-chain-enoyl-CoA hydratase</fullName>
        <ecNumber evidence="6">4.2.1.150</ecNumber>
    </recommendedName>
</protein>
<dbReference type="GO" id="GO:0016853">
    <property type="term" value="F:isomerase activity"/>
    <property type="evidence" value="ECO:0007669"/>
    <property type="project" value="UniProtKB-KW"/>
</dbReference>
<evidence type="ECO:0000256" key="3">
    <source>
        <dbReference type="ARBA" id="ARBA00011881"/>
    </source>
</evidence>
<dbReference type="AlphaFoldDB" id="A4J5F3"/>
<dbReference type="EMBL" id="CP000612">
    <property type="protein sequence ID" value="ABO50306.1"/>
    <property type="molecule type" value="Genomic_DNA"/>
</dbReference>
<dbReference type="Pfam" id="PF00378">
    <property type="entry name" value="ECH_1"/>
    <property type="match status" value="1"/>
</dbReference>
<evidence type="ECO:0000256" key="7">
    <source>
        <dbReference type="RuleBase" id="RU003707"/>
    </source>
</evidence>
<dbReference type="Proteomes" id="UP000001556">
    <property type="component" value="Chromosome"/>
</dbReference>
<dbReference type="NCBIfam" id="NF004475">
    <property type="entry name" value="PRK05809.1"/>
    <property type="match status" value="1"/>
</dbReference>
<dbReference type="RefSeq" id="WP_011878119.1">
    <property type="nucleotide sequence ID" value="NC_009253.1"/>
</dbReference>
<name>A4J5F3_DESRM</name>
<dbReference type="EC" id="4.2.1.150" evidence="6"/>
<dbReference type="FunFam" id="1.10.12.10:FF:000001">
    <property type="entry name" value="Probable enoyl-CoA hydratase, mitochondrial"/>
    <property type="match status" value="1"/>
</dbReference>
<evidence type="ECO:0000256" key="6">
    <source>
        <dbReference type="ARBA" id="ARBA00067035"/>
    </source>
</evidence>
<comment type="subunit">
    <text evidence="3">Homotetramer.</text>
</comment>
<organism evidence="8 9">
    <name type="scientific">Desulforamulus reducens (strain ATCC BAA-1160 / DSM 100696 / MI-1)</name>
    <name type="common">Desulfotomaculum reducens</name>
    <dbReference type="NCBI Taxonomy" id="349161"/>
    <lineage>
        <taxon>Bacteria</taxon>
        <taxon>Bacillati</taxon>
        <taxon>Bacillota</taxon>
        <taxon>Clostridia</taxon>
        <taxon>Eubacteriales</taxon>
        <taxon>Peptococcaceae</taxon>
        <taxon>Desulforamulus</taxon>
    </lineage>
</organism>
<dbReference type="OrthoDB" id="9775794at2"/>
<dbReference type="InterPro" id="IPR001753">
    <property type="entry name" value="Enoyl-CoA_hydra/iso"/>
</dbReference>
<dbReference type="PANTHER" id="PTHR11941">
    <property type="entry name" value="ENOYL-COA HYDRATASE-RELATED"/>
    <property type="match status" value="1"/>
</dbReference>
<proteinExistence type="inferred from homology"/>
<keyword evidence="9" id="KW-1185">Reference proteome</keyword>
<evidence type="ECO:0000256" key="2">
    <source>
        <dbReference type="ARBA" id="ARBA00005254"/>
    </source>
</evidence>
<reference evidence="8 9" key="1">
    <citation type="submission" date="2007-03" db="EMBL/GenBank/DDBJ databases">
        <title>Complete sequence of Desulfotomaculum reducens MI-1.</title>
        <authorList>
            <consortium name="US DOE Joint Genome Institute"/>
            <person name="Copeland A."/>
            <person name="Lucas S."/>
            <person name="Lapidus A."/>
            <person name="Barry K."/>
            <person name="Detter J.C."/>
            <person name="Glavina del Rio T."/>
            <person name="Hammon N."/>
            <person name="Israni S."/>
            <person name="Dalin E."/>
            <person name="Tice H."/>
            <person name="Pitluck S."/>
            <person name="Sims D."/>
            <person name="Brettin T."/>
            <person name="Bruce D."/>
            <person name="Han C."/>
            <person name="Tapia R."/>
            <person name="Schmutz J."/>
            <person name="Larimer F."/>
            <person name="Land M."/>
            <person name="Hauser L."/>
            <person name="Kyrpides N."/>
            <person name="Kim E."/>
            <person name="Tebo B.M."/>
            <person name="Richardson P."/>
        </authorList>
    </citation>
    <scope>NUCLEOTIDE SEQUENCE [LARGE SCALE GENOMIC DNA]</scope>
    <source>
        <strain evidence="8 9">MI-1</strain>
    </source>
</reference>
<dbReference type="GO" id="GO:0006635">
    <property type="term" value="P:fatty acid beta-oxidation"/>
    <property type="evidence" value="ECO:0007669"/>
    <property type="project" value="TreeGrafter"/>
</dbReference>
<keyword evidence="4" id="KW-0456">Lyase</keyword>
<sequence length="260" mass="27930">MEWNTILLEKEGNIALLTINRPKALNALNPEVLTELGQAVDAISADDEIFVVILKGAGEKAFVAGADITAMKDMTALEGRNFGQLGQEVFKKLEYMPKPIIAAINGFALGGGCELAMACDIRVASEKSKFGQPEVGLGITPGFAGTQRLPRLVGKGRAKELIYTADIIGAADAHRIGLVNHVVPEDQLLEFCKNMAKRIASKGQIAVRLCKSAIDQGLEMDVDKGIAYEAEVFGLCFATTDQTEGMTAFVEKRKPNFTGK</sequence>
<comment type="catalytic activity">
    <reaction evidence="5">
        <text>a short-chain (3S)-3-hydroxyacyl-CoA = a short-chain (2E)-enoyl-CoA + H2O</text>
        <dbReference type="Rhea" id="RHEA:52664"/>
        <dbReference type="ChEBI" id="CHEBI:15377"/>
        <dbReference type="ChEBI" id="CHEBI:87488"/>
        <dbReference type="ChEBI" id="CHEBI:136760"/>
        <dbReference type="EC" id="4.2.1.150"/>
    </reaction>
</comment>
<dbReference type="KEGG" id="drm:Dred_1781"/>
<gene>
    <name evidence="8" type="ordered locus">Dred_1781</name>
</gene>
<dbReference type="PROSITE" id="PS00166">
    <property type="entry name" value="ENOYL_COA_HYDRATASE"/>
    <property type="match status" value="1"/>
</dbReference>
<dbReference type="HOGENOM" id="CLU_009834_7_6_9"/>
<dbReference type="eggNOG" id="COG1024">
    <property type="taxonomic scope" value="Bacteria"/>
</dbReference>